<organism evidence="1 2">
    <name type="scientific">Meloidogyne enterolobii</name>
    <name type="common">Root-knot nematode worm</name>
    <name type="synonym">Meloidogyne mayaguensis</name>
    <dbReference type="NCBI Taxonomy" id="390850"/>
    <lineage>
        <taxon>Eukaryota</taxon>
        <taxon>Metazoa</taxon>
        <taxon>Ecdysozoa</taxon>
        <taxon>Nematoda</taxon>
        <taxon>Chromadorea</taxon>
        <taxon>Rhabditida</taxon>
        <taxon>Tylenchina</taxon>
        <taxon>Tylenchomorpha</taxon>
        <taxon>Tylenchoidea</taxon>
        <taxon>Meloidogynidae</taxon>
        <taxon>Meloidogyninae</taxon>
        <taxon>Meloidogyne</taxon>
    </lineage>
</organism>
<evidence type="ECO:0000313" key="1">
    <source>
        <dbReference type="EMBL" id="CAK5080025.1"/>
    </source>
</evidence>
<protein>
    <submittedName>
        <fullName evidence="1">Uncharacterized protein</fullName>
    </submittedName>
</protein>
<reference evidence="1" key="1">
    <citation type="submission" date="2023-11" db="EMBL/GenBank/DDBJ databases">
        <authorList>
            <person name="Poullet M."/>
        </authorList>
    </citation>
    <scope>NUCLEOTIDE SEQUENCE</scope>
    <source>
        <strain evidence="1">E1834</strain>
    </source>
</reference>
<proteinExistence type="predicted"/>
<keyword evidence="2" id="KW-1185">Reference proteome</keyword>
<accession>A0ACB0ZLP7</accession>
<name>A0ACB0ZLP7_MELEN</name>
<gene>
    <name evidence="1" type="ORF">MENTE1834_LOCUS27175</name>
</gene>
<dbReference type="Proteomes" id="UP001497535">
    <property type="component" value="Unassembled WGS sequence"/>
</dbReference>
<evidence type="ECO:0000313" key="2">
    <source>
        <dbReference type="Proteomes" id="UP001497535"/>
    </source>
</evidence>
<sequence length="474" mass="55062">MDIIWLFRLIFLNIIIIKYCVIGVKENNEIVNNKGKKKLEIHEEGSKKSNGVKPNLHLPPLAPKTKDRQRTKLRKVTYINTDINNFKEMVHKVTGFPDEIYDIKQEHDNLTEGPFVNNNANMDDLGKEHLLQQNEHSIDDQNNDEVPILESSDLTITSGKIKINNNLINLHNTLIKRKKKKQNNNYIHNKYQVGIPKLGTNNPALDSEKIKQEQYDHFTQSHDNFISTHYNFPNDITTSSNQNHYSLQNIPMIKHEHLENNFVDYPHNFDLDYFNKLNHHGDLSINEGQQISEMHPNNNNFVNPYDNQIHGYYNQQQEIQNHLPQKHQNPTNSSGLHYQNQFDYSQHPLGETSNGLYVQQQNQLDLPHSHMPYNQFHSDISHHGYDYTNADFQYLFGQQNIIGDNSTGVFGELYDEFHNIHLQPENKNYVHDYHNTLQDNQVTGFELHGTSGYSNNVQDKASGSSTKFDGQKGI</sequence>
<dbReference type="EMBL" id="CAVMJV010000040">
    <property type="protein sequence ID" value="CAK5080025.1"/>
    <property type="molecule type" value="Genomic_DNA"/>
</dbReference>
<comment type="caution">
    <text evidence="1">The sequence shown here is derived from an EMBL/GenBank/DDBJ whole genome shotgun (WGS) entry which is preliminary data.</text>
</comment>